<dbReference type="PIRSF" id="PIRSF018266">
    <property type="entry name" value="FecR"/>
    <property type="match status" value="1"/>
</dbReference>
<reference evidence="3 4" key="1">
    <citation type="submission" date="2019-02" db="EMBL/GenBank/DDBJ databases">
        <title>Genomic Encyclopedia of Type Strains, Phase IV (KMG-IV): sequencing the most valuable type-strain genomes for metagenomic binning, comparative biology and taxonomic classification.</title>
        <authorList>
            <person name="Goeker M."/>
        </authorList>
    </citation>
    <scope>NUCLEOTIDE SEQUENCE [LARGE SCALE GENOMIC DNA]</scope>
    <source>
        <strain evidence="3 4">DSM 18116</strain>
    </source>
</reference>
<evidence type="ECO:0000259" key="2">
    <source>
        <dbReference type="Pfam" id="PF04773"/>
    </source>
</evidence>
<dbReference type="PANTHER" id="PTHR30273:SF2">
    <property type="entry name" value="PROTEIN FECR"/>
    <property type="match status" value="1"/>
</dbReference>
<dbReference type="AlphaFoldDB" id="A0A4Q7MR63"/>
<dbReference type="InterPro" id="IPR006860">
    <property type="entry name" value="FecR"/>
</dbReference>
<dbReference type="GO" id="GO:0016989">
    <property type="term" value="F:sigma factor antagonist activity"/>
    <property type="evidence" value="ECO:0007669"/>
    <property type="project" value="TreeGrafter"/>
</dbReference>
<evidence type="ECO:0000313" key="3">
    <source>
        <dbReference type="EMBL" id="RZS71067.1"/>
    </source>
</evidence>
<dbReference type="Gene3D" id="2.60.120.1440">
    <property type="match status" value="1"/>
</dbReference>
<proteinExistence type="predicted"/>
<protein>
    <submittedName>
        <fullName evidence="3">FecR family protein</fullName>
    </submittedName>
</protein>
<gene>
    <name evidence="3" type="ORF">EV199_2968</name>
</gene>
<keyword evidence="1" id="KW-0472">Membrane</keyword>
<keyword evidence="4" id="KW-1185">Reference proteome</keyword>
<dbReference type="PANTHER" id="PTHR30273">
    <property type="entry name" value="PERIPLASMIC SIGNAL SENSOR AND SIGMA FACTOR ACTIVATOR FECR-RELATED"/>
    <property type="match status" value="1"/>
</dbReference>
<dbReference type="Proteomes" id="UP000293874">
    <property type="component" value="Unassembled WGS sequence"/>
</dbReference>
<organism evidence="3 4">
    <name type="scientific">Pseudobacter ginsenosidimutans</name>
    <dbReference type="NCBI Taxonomy" id="661488"/>
    <lineage>
        <taxon>Bacteria</taxon>
        <taxon>Pseudomonadati</taxon>
        <taxon>Bacteroidota</taxon>
        <taxon>Chitinophagia</taxon>
        <taxon>Chitinophagales</taxon>
        <taxon>Chitinophagaceae</taxon>
        <taxon>Pseudobacter</taxon>
    </lineage>
</organism>
<sequence length="331" mass="37070">MQTEQHFRELLDKYLSGTCSPQEKAIIEEWFGKGGNTGKTDLKLDHEQRAGLLDRIHGVQDGQAFLENKTGKSKLRIMLTGWRAAAVWSAILISAGIVTWKSGILKPLLTSNELQIAYRLIQTGKGEVKHFLLPDGSEITLNANSRLEYHPDFPQHRQIRLHGEALFSVAHDKAHPFSISTSDSLATTVLGTRFNIQSYDKSQETRITVVSGIVAVNRGRQSLDTLTRSQAIRYQRTAKSFTISHDVNTESATGWIKGEWDYENLRFNDLAILLQNHFGIILSSRLNTDLLQTGVSVNFNRKQSAKDILGVFCSFAGCSFRETSPNSIELH</sequence>
<dbReference type="EMBL" id="SGXA01000002">
    <property type="protein sequence ID" value="RZS71067.1"/>
    <property type="molecule type" value="Genomic_DNA"/>
</dbReference>
<keyword evidence="1" id="KW-1133">Transmembrane helix</keyword>
<evidence type="ECO:0000256" key="1">
    <source>
        <dbReference type="SAM" id="Phobius"/>
    </source>
</evidence>
<name>A0A4Q7MR63_9BACT</name>
<keyword evidence="1" id="KW-0812">Transmembrane</keyword>
<dbReference type="InterPro" id="IPR012373">
    <property type="entry name" value="Ferrdict_sens_TM"/>
</dbReference>
<feature type="transmembrane region" description="Helical" evidence="1">
    <location>
        <begin position="82"/>
        <end position="100"/>
    </location>
</feature>
<dbReference type="RefSeq" id="WP_158643835.1">
    <property type="nucleotide sequence ID" value="NZ_CP042431.1"/>
</dbReference>
<evidence type="ECO:0000313" key="4">
    <source>
        <dbReference type="Proteomes" id="UP000293874"/>
    </source>
</evidence>
<dbReference type="Pfam" id="PF04773">
    <property type="entry name" value="FecR"/>
    <property type="match status" value="1"/>
</dbReference>
<dbReference type="OrthoDB" id="1452822at2"/>
<feature type="domain" description="FecR protein" evidence="2">
    <location>
        <begin position="121"/>
        <end position="214"/>
    </location>
</feature>
<comment type="caution">
    <text evidence="3">The sequence shown here is derived from an EMBL/GenBank/DDBJ whole genome shotgun (WGS) entry which is preliminary data.</text>
</comment>
<accession>A0A4Q7MR63</accession>